<dbReference type="GO" id="GO:0000287">
    <property type="term" value="F:magnesium ion binding"/>
    <property type="evidence" value="ECO:0007669"/>
    <property type="project" value="InterPro"/>
</dbReference>
<keyword evidence="4" id="KW-0808">Transferase</keyword>
<protein>
    <recommendedName>
        <fullName evidence="3">pyruvate kinase</fullName>
        <ecNumber evidence="3">2.7.1.40</ecNumber>
    </recommendedName>
</protein>
<evidence type="ECO:0000256" key="10">
    <source>
        <dbReference type="ARBA" id="ARBA00023152"/>
    </source>
</evidence>
<keyword evidence="10" id="KW-0324">Glycolysis</keyword>
<evidence type="ECO:0000256" key="8">
    <source>
        <dbReference type="ARBA" id="ARBA00022840"/>
    </source>
</evidence>
<gene>
    <name evidence="13" type="ORF">FK268_18675</name>
</gene>
<accession>A0A5C5RIB8</accession>
<evidence type="ECO:0000256" key="1">
    <source>
        <dbReference type="ARBA" id="ARBA00004997"/>
    </source>
</evidence>
<feature type="domain" description="Pyruvate kinase barrel" evidence="12">
    <location>
        <begin position="3"/>
        <end position="41"/>
    </location>
</feature>
<keyword evidence="11" id="KW-0670">Pyruvate</keyword>
<evidence type="ECO:0000256" key="5">
    <source>
        <dbReference type="ARBA" id="ARBA00022723"/>
    </source>
</evidence>
<keyword evidence="6" id="KW-0547">Nucleotide-binding</keyword>
<evidence type="ECO:0000256" key="4">
    <source>
        <dbReference type="ARBA" id="ARBA00022679"/>
    </source>
</evidence>
<evidence type="ECO:0000256" key="2">
    <source>
        <dbReference type="ARBA" id="ARBA00008663"/>
    </source>
</evidence>
<evidence type="ECO:0000256" key="9">
    <source>
        <dbReference type="ARBA" id="ARBA00022842"/>
    </source>
</evidence>
<dbReference type="Gene3D" id="3.20.20.60">
    <property type="entry name" value="Phosphoenolpyruvate-binding domains"/>
    <property type="match status" value="1"/>
</dbReference>
<keyword evidence="9" id="KW-0460">Magnesium</keyword>
<dbReference type="GO" id="GO:0016301">
    <property type="term" value="F:kinase activity"/>
    <property type="evidence" value="ECO:0007669"/>
    <property type="project" value="UniProtKB-KW"/>
</dbReference>
<dbReference type="OrthoDB" id="9812123at2"/>
<evidence type="ECO:0000259" key="12">
    <source>
        <dbReference type="Pfam" id="PF00224"/>
    </source>
</evidence>
<evidence type="ECO:0000256" key="6">
    <source>
        <dbReference type="ARBA" id="ARBA00022741"/>
    </source>
</evidence>
<dbReference type="PANTHER" id="PTHR11817">
    <property type="entry name" value="PYRUVATE KINASE"/>
    <property type="match status" value="1"/>
</dbReference>
<evidence type="ECO:0000313" key="13">
    <source>
        <dbReference type="EMBL" id="TWS22490.1"/>
    </source>
</evidence>
<reference evidence="13 14" key="1">
    <citation type="submission" date="2019-06" db="EMBL/GenBank/DDBJ databases">
        <authorList>
            <person name="Teng J.L.L."/>
            <person name="Lee H.H."/>
            <person name="Lau S.K.P."/>
            <person name="Woo P.C.Y."/>
        </authorList>
    </citation>
    <scope>NUCLEOTIDE SEQUENCE [LARGE SCALE GENOMIC DNA]</scope>
    <source>
        <strain evidence="13 14">HKU70</strain>
    </source>
</reference>
<comment type="caution">
    <text evidence="13">The sequence shown here is derived from an EMBL/GenBank/DDBJ whole genome shotgun (WGS) entry which is preliminary data.</text>
</comment>
<dbReference type="GO" id="GO:0005524">
    <property type="term" value="F:ATP binding"/>
    <property type="evidence" value="ECO:0007669"/>
    <property type="project" value="UniProtKB-KW"/>
</dbReference>
<keyword evidence="7" id="KW-0418">Kinase</keyword>
<reference evidence="13 14" key="2">
    <citation type="submission" date="2019-08" db="EMBL/GenBank/DDBJ databases">
        <title>Tsukamurella conjunctivitidis sp. nov., Tsukamurella assacharolytica sp. nov. and Tsukamurella sputae sp. nov. isolated from patients with conjunctivitis, bacteraemia (lymphoma) and respiratory infection (sputum) in Hong Kong.</title>
        <authorList>
            <person name="Fok K.M.N."/>
            <person name="Fong J.Y.H."/>
        </authorList>
    </citation>
    <scope>NUCLEOTIDE SEQUENCE [LARGE SCALE GENOMIC DNA]</scope>
    <source>
        <strain evidence="13 14">HKU70</strain>
    </source>
</reference>
<dbReference type="InterPro" id="IPR015813">
    <property type="entry name" value="Pyrv/PenolPyrv_kinase-like_dom"/>
</dbReference>
<dbReference type="GO" id="GO:0030955">
    <property type="term" value="F:potassium ion binding"/>
    <property type="evidence" value="ECO:0007669"/>
    <property type="project" value="InterPro"/>
</dbReference>
<dbReference type="InterPro" id="IPR015793">
    <property type="entry name" value="Pyrv_Knase_brl"/>
</dbReference>
<keyword evidence="5" id="KW-0479">Metal-binding</keyword>
<sequence length="42" mass="4553">MTRRTKIVCTLGPAVGTDEKVLALVEEGMDVARLNFSHGEHA</sequence>
<dbReference type="RefSeq" id="WP_146436822.1">
    <property type="nucleotide sequence ID" value="NZ_VIGV01000008.1"/>
</dbReference>
<proteinExistence type="inferred from homology"/>
<feature type="non-terminal residue" evidence="13">
    <location>
        <position position="42"/>
    </location>
</feature>
<dbReference type="AlphaFoldDB" id="A0A5C5RIB8"/>
<comment type="pathway">
    <text evidence="1">Carbohydrate degradation; glycolysis; pyruvate from D-glyceraldehyde 3-phosphate: step 5/5.</text>
</comment>
<keyword evidence="14" id="KW-1185">Reference proteome</keyword>
<evidence type="ECO:0000256" key="7">
    <source>
        <dbReference type="ARBA" id="ARBA00022777"/>
    </source>
</evidence>
<evidence type="ECO:0000313" key="14">
    <source>
        <dbReference type="Proteomes" id="UP000319792"/>
    </source>
</evidence>
<dbReference type="InterPro" id="IPR040442">
    <property type="entry name" value="Pyrv_kinase-like_dom_sf"/>
</dbReference>
<name>A0A5C5RIB8_9ACTN</name>
<dbReference type="GO" id="GO:0004743">
    <property type="term" value="F:pyruvate kinase activity"/>
    <property type="evidence" value="ECO:0007669"/>
    <property type="project" value="UniProtKB-EC"/>
</dbReference>
<dbReference type="EMBL" id="VIGV01000008">
    <property type="protein sequence ID" value="TWS22490.1"/>
    <property type="molecule type" value="Genomic_DNA"/>
</dbReference>
<dbReference type="Proteomes" id="UP000319792">
    <property type="component" value="Unassembled WGS sequence"/>
</dbReference>
<evidence type="ECO:0000256" key="3">
    <source>
        <dbReference type="ARBA" id="ARBA00012142"/>
    </source>
</evidence>
<dbReference type="InterPro" id="IPR001697">
    <property type="entry name" value="Pyr_Knase"/>
</dbReference>
<comment type="similarity">
    <text evidence="2">Belongs to the pyruvate kinase family.</text>
</comment>
<dbReference type="Pfam" id="PF00224">
    <property type="entry name" value="PK"/>
    <property type="match status" value="1"/>
</dbReference>
<organism evidence="13 14">
    <name type="scientific">Tsukamurella sputi</name>
    <dbReference type="NCBI Taxonomy" id="2591848"/>
    <lineage>
        <taxon>Bacteria</taxon>
        <taxon>Bacillati</taxon>
        <taxon>Actinomycetota</taxon>
        <taxon>Actinomycetes</taxon>
        <taxon>Mycobacteriales</taxon>
        <taxon>Tsukamurellaceae</taxon>
        <taxon>Tsukamurella</taxon>
    </lineage>
</organism>
<dbReference type="SUPFAM" id="SSF51621">
    <property type="entry name" value="Phosphoenolpyruvate/pyruvate domain"/>
    <property type="match status" value="1"/>
</dbReference>
<evidence type="ECO:0000256" key="11">
    <source>
        <dbReference type="ARBA" id="ARBA00023317"/>
    </source>
</evidence>
<dbReference type="EC" id="2.7.1.40" evidence="3"/>
<keyword evidence="8" id="KW-0067">ATP-binding</keyword>